<sequence>MVGESPLAGRYRDAALFVFLAAIWGGTYPAVTVGLESFPPILYAALRLDLGAALLLLYAGWRTDYWRPRTRRDWAVVAAAGLLTLGGYGVLQNIGQQTVPSAVASVLAGLIPILTIGFAKLWLPDERFGPVELLGVAVGFLGLVVITDPDPSNLLGGNAVGQAILVLAAASFALGGVLTQRIESEMPFAAQTAWAMVVGAALSHLASAASPTESLAQVDVSLAGVAGLVYLGVFVSAVGYLLYFSLLPRLGSVELNLITYVIAGFGTVYSWFLFTEPVTATTLLGFGLVLLGFALLKWERIGAAYRGRRRGVESD</sequence>
<feature type="transmembrane region" description="Helical" evidence="5">
    <location>
        <begin position="159"/>
        <end position="179"/>
    </location>
</feature>
<evidence type="ECO:0000259" key="6">
    <source>
        <dbReference type="Pfam" id="PF00892"/>
    </source>
</evidence>
<accession>A0A0D6JW66</accession>
<evidence type="ECO:0000256" key="2">
    <source>
        <dbReference type="ARBA" id="ARBA00022692"/>
    </source>
</evidence>
<dbReference type="InterPro" id="IPR037185">
    <property type="entry name" value="EmrE-like"/>
</dbReference>
<feature type="transmembrane region" description="Helical" evidence="5">
    <location>
        <begin position="73"/>
        <end position="91"/>
    </location>
</feature>
<reference evidence="8" key="1">
    <citation type="submission" date="2015-03" db="EMBL/GenBank/DDBJ databases">
        <authorList>
            <person name="Urmite Genomes"/>
        </authorList>
    </citation>
    <scope>NUCLEOTIDE SEQUENCE [LARGE SCALE GENOMIC DNA]</scope>
    <source>
        <strain evidence="8">Arc-Hr</strain>
    </source>
</reference>
<name>A0A0D6JW66_9EURY</name>
<feature type="domain" description="EamA" evidence="6">
    <location>
        <begin position="15"/>
        <end position="147"/>
    </location>
</feature>
<dbReference type="EMBL" id="CSTE01000006">
    <property type="protein sequence ID" value="CQR53457.1"/>
    <property type="molecule type" value="Genomic_DNA"/>
</dbReference>
<dbReference type="InterPro" id="IPR050638">
    <property type="entry name" value="AA-Vitamin_Transporters"/>
</dbReference>
<feature type="transmembrane region" description="Helical" evidence="5">
    <location>
        <begin position="255"/>
        <end position="274"/>
    </location>
</feature>
<keyword evidence="3 5" id="KW-1133">Transmembrane helix</keyword>
<feature type="transmembrane region" description="Helical" evidence="5">
    <location>
        <begin position="130"/>
        <end position="147"/>
    </location>
</feature>
<feature type="transmembrane region" description="Helical" evidence="5">
    <location>
        <begin position="191"/>
        <end position="210"/>
    </location>
</feature>
<evidence type="ECO:0000256" key="1">
    <source>
        <dbReference type="ARBA" id="ARBA00004141"/>
    </source>
</evidence>
<comment type="subcellular location">
    <subcellularLocation>
        <location evidence="1">Membrane</location>
        <topology evidence="1">Multi-pass membrane protein</topology>
    </subcellularLocation>
</comment>
<dbReference type="InterPro" id="IPR000620">
    <property type="entry name" value="EamA_dom"/>
</dbReference>
<evidence type="ECO:0000256" key="4">
    <source>
        <dbReference type="ARBA" id="ARBA00023136"/>
    </source>
</evidence>
<dbReference type="PANTHER" id="PTHR32322">
    <property type="entry name" value="INNER MEMBRANE TRANSPORTER"/>
    <property type="match status" value="1"/>
</dbReference>
<keyword evidence="2 5" id="KW-0812">Transmembrane</keyword>
<evidence type="ECO:0000256" key="5">
    <source>
        <dbReference type="SAM" id="Phobius"/>
    </source>
</evidence>
<evidence type="ECO:0000313" key="8">
    <source>
        <dbReference type="Proteomes" id="UP000198902"/>
    </source>
</evidence>
<proteinExistence type="predicted"/>
<feature type="transmembrane region" description="Helical" evidence="5">
    <location>
        <begin position="41"/>
        <end position="61"/>
    </location>
</feature>
<evidence type="ECO:0000256" key="3">
    <source>
        <dbReference type="ARBA" id="ARBA00022989"/>
    </source>
</evidence>
<feature type="transmembrane region" description="Helical" evidence="5">
    <location>
        <begin position="14"/>
        <end position="35"/>
    </location>
</feature>
<feature type="transmembrane region" description="Helical" evidence="5">
    <location>
        <begin position="222"/>
        <end position="243"/>
    </location>
</feature>
<dbReference type="AlphaFoldDB" id="A0A0D6JW66"/>
<dbReference type="PANTHER" id="PTHR32322:SF2">
    <property type="entry name" value="EAMA DOMAIN-CONTAINING PROTEIN"/>
    <property type="match status" value="1"/>
</dbReference>
<feature type="domain" description="EamA" evidence="6">
    <location>
        <begin position="162"/>
        <end position="296"/>
    </location>
</feature>
<feature type="transmembrane region" description="Helical" evidence="5">
    <location>
        <begin position="103"/>
        <end position="123"/>
    </location>
</feature>
<gene>
    <name evidence="7" type="primary">yedA_6</name>
    <name evidence="7" type="ORF">BN996_03625</name>
</gene>
<dbReference type="Pfam" id="PF00892">
    <property type="entry name" value="EamA"/>
    <property type="match status" value="2"/>
</dbReference>
<keyword evidence="8" id="KW-1185">Reference proteome</keyword>
<dbReference type="RefSeq" id="WP_089781360.1">
    <property type="nucleotide sequence ID" value="NZ_CABLRR010000006.1"/>
</dbReference>
<dbReference type="SUPFAM" id="SSF103481">
    <property type="entry name" value="Multidrug resistance efflux transporter EmrE"/>
    <property type="match status" value="2"/>
</dbReference>
<dbReference type="OrthoDB" id="17861at2157"/>
<protein>
    <submittedName>
        <fullName evidence="7">Putative inner membrane transporter YedA</fullName>
    </submittedName>
</protein>
<keyword evidence="4 5" id="KW-0472">Membrane</keyword>
<feature type="transmembrane region" description="Helical" evidence="5">
    <location>
        <begin position="280"/>
        <end position="298"/>
    </location>
</feature>
<dbReference type="Proteomes" id="UP000198902">
    <property type="component" value="Unassembled WGS sequence"/>
</dbReference>
<organism evidence="7 8">
    <name type="scientific">Haloferax massiliensis</name>
    <dbReference type="NCBI Taxonomy" id="1476858"/>
    <lineage>
        <taxon>Archaea</taxon>
        <taxon>Methanobacteriati</taxon>
        <taxon>Methanobacteriota</taxon>
        <taxon>Stenosarchaea group</taxon>
        <taxon>Halobacteria</taxon>
        <taxon>Halobacteriales</taxon>
        <taxon>Haloferacaceae</taxon>
        <taxon>Haloferax</taxon>
    </lineage>
</organism>
<evidence type="ECO:0000313" key="7">
    <source>
        <dbReference type="EMBL" id="CQR53457.1"/>
    </source>
</evidence>
<dbReference type="GO" id="GO:0016020">
    <property type="term" value="C:membrane"/>
    <property type="evidence" value="ECO:0007669"/>
    <property type="project" value="UniProtKB-SubCell"/>
</dbReference>